<evidence type="ECO:0000313" key="1">
    <source>
        <dbReference type="EMBL" id="SHG52860.1"/>
    </source>
</evidence>
<dbReference type="Proteomes" id="UP000189796">
    <property type="component" value="Chromosome I"/>
</dbReference>
<dbReference type="Gene3D" id="3.90.850.10">
    <property type="entry name" value="Fumarylacetoacetase-like, C-terminal domain"/>
    <property type="match status" value="1"/>
</dbReference>
<dbReference type="InterPro" id="IPR036663">
    <property type="entry name" value="Fumarylacetoacetase_C_sf"/>
</dbReference>
<evidence type="ECO:0000313" key="2">
    <source>
        <dbReference type="Proteomes" id="UP000189796"/>
    </source>
</evidence>
<gene>
    <name evidence="1" type="ORF">SAMN05443248_1855</name>
</gene>
<dbReference type="PANTHER" id="PTHR30143:SF0">
    <property type="entry name" value="2-KETO-4-PENTENOATE HYDRATASE"/>
    <property type="match status" value="1"/>
</dbReference>
<protein>
    <submittedName>
        <fullName evidence="1">2-oxo-3-hexenedioate decarboxylase/2-keto-4-pentenoate hydratase/2-oxopent-4-enoate/cis-2-oxohex-4-enoate hydratase</fullName>
    </submittedName>
</protein>
<dbReference type="InterPro" id="IPR050772">
    <property type="entry name" value="Hydratase-Decarb/MhpD_sf"/>
</dbReference>
<dbReference type="GO" id="GO:0008684">
    <property type="term" value="F:2-oxopent-4-enoate hydratase activity"/>
    <property type="evidence" value="ECO:0007669"/>
    <property type="project" value="TreeGrafter"/>
</dbReference>
<proteinExistence type="predicted"/>
<dbReference type="AlphaFoldDB" id="A0A1M5KJN5"/>
<dbReference type="PANTHER" id="PTHR30143">
    <property type="entry name" value="ACID HYDRATASE"/>
    <property type="match status" value="1"/>
</dbReference>
<dbReference type="EMBL" id="LT670817">
    <property type="protein sequence ID" value="SHG52860.1"/>
    <property type="molecule type" value="Genomic_DNA"/>
</dbReference>
<dbReference type="GO" id="GO:0005737">
    <property type="term" value="C:cytoplasm"/>
    <property type="evidence" value="ECO:0007669"/>
    <property type="project" value="TreeGrafter"/>
</dbReference>
<organism evidence="1 2">
    <name type="scientific">Bradyrhizobium erythrophlei</name>
    <dbReference type="NCBI Taxonomy" id="1437360"/>
    <lineage>
        <taxon>Bacteria</taxon>
        <taxon>Pseudomonadati</taxon>
        <taxon>Pseudomonadota</taxon>
        <taxon>Alphaproteobacteria</taxon>
        <taxon>Hyphomicrobiales</taxon>
        <taxon>Nitrobacteraceae</taxon>
        <taxon>Bradyrhizobium</taxon>
    </lineage>
</organism>
<accession>A0A1M5KJN5</accession>
<dbReference type="SUPFAM" id="SSF56529">
    <property type="entry name" value="FAH"/>
    <property type="match status" value="1"/>
</dbReference>
<name>A0A1M5KJN5_9BRAD</name>
<reference evidence="1 2" key="1">
    <citation type="submission" date="2016-11" db="EMBL/GenBank/DDBJ databases">
        <authorList>
            <person name="Jaros S."/>
            <person name="Januszkiewicz K."/>
            <person name="Wedrychowicz H."/>
        </authorList>
    </citation>
    <scope>NUCLEOTIDE SEQUENCE [LARGE SCALE GENOMIC DNA]</scope>
    <source>
        <strain evidence="1 2">GAS138</strain>
    </source>
</reference>
<sequence length="268" mass="28449">MPDKQTFPQLGVQPLLVDLADELARARAEARVLEAGPWRAKITSVDEAYRIQSQLATRAGNAVRGWKVTALSTEQQRGYLTGRPVAGALLSPFVHTAPSVLSAAQFVVPLLECEVAFLLGADLPPRDQDYTRGEIEAAVEAVVPAMEIADSRWPANAPDLLKLADSMGNGAFVTGAPVRNWRRLDLDNLAVNLTHDGSVAERGSSARILGNPLLAVIALANAQPLPAGGLKRGQFVTTGTCTTPIPPKPGTYVGEFGALGTLRLDFVP</sequence>